<organism evidence="2 3">
    <name type="scientific">Prosthecochloris ethylica</name>
    <dbReference type="NCBI Taxonomy" id="2743976"/>
    <lineage>
        <taxon>Bacteria</taxon>
        <taxon>Pseudomonadati</taxon>
        <taxon>Chlorobiota</taxon>
        <taxon>Chlorobiia</taxon>
        <taxon>Chlorobiales</taxon>
        <taxon>Chlorobiaceae</taxon>
        <taxon>Prosthecochloris</taxon>
    </lineage>
</organism>
<feature type="chain" id="PRO_5047210379" evidence="1">
    <location>
        <begin position="18"/>
        <end position="123"/>
    </location>
</feature>
<dbReference type="EMBL" id="JADGII010000002">
    <property type="protein sequence ID" value="MBF0635980.1"/>
    <property type="molecule type" value="Genomic_DNA"/>
</dbReference>
<evidence type="ECO:0000313" key="3">
    <source>
        <dbReference type="Proteomes" id="UP000619838"/>
    </source>
</evidence>
<keyword evidence="1" id="KW-0732">Signal</keyword>
<dbReference type="RefSeq" id="WP_175187094.1">
    <property type="nucleotide sequence ID" value="NZ_JABVZQ010000004.1"/>
</dbReference>
<sequence length="123" mass="13860">MRTAAVHGLLCMALALAGCEKHENSLSVTATAYTSSPQETDSTPSVTAWGDTLKPGMKAIAVSRDLIDMGLTHQQDVKIQGFDGSFRVLDKMNRRWEKRIDIYMDNNRKKARNWGKQEVTIFW</sequence>
<name>A0ABR9XQA2_9CHLB</name>
<reference evidence="2 3" key="1">
    <citation type="journal article" date="2020" name="Microorganisms">
        <title>Simultaneous Genome Sequencing of Prosthecochloris ethylica and Desulfuromonas acetoxidans within a Syntrophic Mixture Reveals Unique Pili and Protein Interactions.</title>
        <authorList>
            <person name="Kyndt J.A."/>
            <person name="Van Beeumen J.J."/>
            <person name="Meyer T.E."/>
        </authorList>
    </citation>
    <scope>NUCLEOTIDE SEQUENCE [LARGE SCALE GENOMIC DNA]</scope>
    <source>
        <strain evidence="2 3">N3</strain>
    </source>
</reference>
<proteinExistence type="predicted"/>
<dbReference type="PROSITE" id="PS51257">
    <property type="entry name" value="PROKAR_LIPOPROTEIN"/>
    <property type="match status" value="1"/>
</dbReference>
<evidence type="ECO:0000256" key="1">
    <source>
        <dbReference type="SAM" id="SignalP"/>
    </source>
</evidence>
<dbReference type="Proteomes" id="UP000619838">
    <property type="component" value="Unassembled WGS sequence"/>
</dbReference>
<dbReference type="CDD" id="cd22784">
    <property type="entry name" value="DPBB_MltA_YuiC-like"/>
    <property type="match status" value="1"/>
</dbReference>
<accession>A0ABR9XQA2</accession>
<feature type="signal peptide" evidence="1">
    <location>
        <begin position="1"/>
        <end position="17"/>
    </location>
</feature>
<protein>
    <submittedName>
        <fullName evidence="2">3D domain-containing protein</fullName>
    </submittedName>
</protein>
<keyword evidence="3" id="KW-1185">Reference proteome</keyword>
<gene>
    <name evidence="2" type="ORF">INT08_02110</name>
</gene>
<evidence type="ECO:0000313" key="2">
    <source>
        <dbReference type="EMBL" id="MBF0635980.1"/>
    </source>
</evidence>
<comment type="caution">
    <text evidence="2">The sequence shown here is derived from an EMBL/GenBank/DDBJ whole genome shotgun (WGS) entry which is preliminary data.</text>
</comment>